<sequence>MNLQDDQACPTSIARQALPDATCPTKPDSEAEARQQPSTSTNLPGSCVLVGQETSPTEIPDANTFFSPFIYFN</sequence>
<evidence type="ECO:0000256" key="1">
    <source>
        <dbReference type="SAM" id="MobiDB-lite"/>
    </source>
</evidence>
<organism evidence="2">
    <name type="scientific">Malus domestica</name>
    <name type="common">Apple</name>
    <name type="synonym">Pyrus malus</name>
    <dbReference type="NCBI Taxonomy" id="3750"/>
    <lineage>
        <taxon>Eukaryota</taxon>
        <taxon>Viridiplantae</taxon>
        <taxon>Streptophyta</taxon>
        <taxon>Embryophyta</taxon>
        <taxon>Tracheophyta</taxon>
        <taxon>Spermatophyta</taxon>
        <taxon>Magnoliopsida</taxon>
        <taxon>eudicotyledons</taxon>
        <taxon>Gunneridae</taxon>
        <taxon>Pentapetalae</taxon>
        <taxon>rosids</taxon>
        <taxon>fabids</taxon>
        <taxon>Rosales</taxon>
        <taxon>Rosaceae</taxon>
        <taxon>Amygdaloideae</taxon>
        <taxon>Maleae</taxon>
        <taxon>Malus</taxon>
    </lineage>
</organism>
<protein>
    <submittedName>
        <fullName evidence="2">Uncharacterized protein</fullName>
    </submittedName>
</protein>
<accession>E4Z8K7</accession>
<feature type="region of interest" description="Disordered" evidence="1">
    <location>
        <begin position="1"/>
        <end position="52"/>
    </location>
</feature>
<dbReference type="EMBL" id="FN823234">
    <property type="protein sequence ID" value="CBL94130.1"/>
    <property type="molecule type" value="Genomic_DNA"/>
</dbReference>
<name>E4Z8K7_MALDO</name>
<dbReference type="AlphaFoldDB" id="E4Z8K7"/>
<feature type="compositionally biased region" description="Polar residues" evidence="1">
    <location>
        <begin position="35"/>
        <end position="44"/>
    </location>
</feature>
<proteinExistence type="predicted"/>
<evidence type="ECO:0000313" key="2">
    <source>
        <dbReference type="EMBL" id="CBL94130.1"/>
    </source>
</evidence>
<reference evidence="2" key="1">
    <citation type="submission" date="2010-04" db="EMBL/GenBank/DDBJ databases">
        <title>Genomic organization of the Mal d 1 gene cluster on apple (Malus x domestica) linkage group 16.</title>
        <authorList>
            <person name="Pagliarani G."/>
            <person name="Paris R."/>
            <person name="Arens P."/>
            <person name="Tartarini S."/>
            <person name="Peters S."/>
            <person name="van de Weg E."/>
        </authorList>
    </citation>
    <scope>NUCLEOTIDE SEQUENCE</scope>
</reference>
<feature type="compositionally biased region" description="Polar residues" evidence="1">
    <location>
        <begin position="1"/>
        <end position="14"/>
    </location>
</feature>